<comment type="caution">
    <text evidence="2">The sequence shown here is derived from an EMBL/GenBank/DDBJ whole genome shotgun (WGS) entry which is preliminary data.</text>
</comment>
<proteinExistence type="predicted"/>
<sequence>MSTAPLRVLGVEVLYKCIAMLLSIFIQIIFFLRGGIE</sequence>
<dbReference type="Proteomes" id="UP001154282">
    <property type="component" value="Unassembled WGS sequence"/>
</dbReference>
<evidence type="ECO:0000256" key="1">
    <source>
        <dbReference type="SAM" id="Phobius"/>
    </source>
</evidence>
<keyword evidence="1" id="KW-0472">Membrane</keyword>
<feature type="transmembrane region" description="Helical" evidence="1">
    <location>
        <begin position="13"/>
        <end position="32"/>
    </location>
</feature>
<gene>
    <name evidence="2" type="ORF">LITE_LOCUS10278</name>
</gene>
<dbReference type="EMBL" id="CAMGYJ010000004">
    <property type="protein sequence ID" value="CAI0399395.1"/>
    <property type="molecule type" value="Genomic_DNA"/>
</dbReference>
<evidence type="ECO:0000313" key="2">
    <source>
        <dbReference type="EMBL" id="CAI0399395.1"/>
    </source>
</evidence>
<keyword evidence="3" id="KW-1185">Reference proteome</keyword>
<name>A0AAV0ISU9_9ROSI</name>
<reference evidence="2" key="1">
    <citation type="submission" date="2022-08" db="EMBL/GenBank/DDBJ databases">
        <authorList>
            <person name="Gutierrez-Valencia J."/>
        </authorList>
    </citation>
    <scope>NUCLEOTIDE SEQUENCE</scope>
</reference>
<evidence type="ECO:0000313" key="3">
    <source>
        <dbReference type="Proteomes" id="UP001154282"/>
    </source>
</evidence>
<keyword evidence="1" id="KW-0812">Transmembrane</keyword>
<dbReference type="AlphaFoldDB" id="A0AAV0ISU9"/>
<accession>A0AAV0ISU9</accession>
<protein>
    <submittedName>
        <fullName evidence="2">Uncharacterized protein</fullName>
    </submittedName>
</protein>
<organism evidence="2 3">
    <name type="scientific">Linum tenue</name>
    <dbReference type="NCBI Taxonomy" id="586396"/>
    <lineage>
        <taxon>Eukaryota</taxon>
        <taxon>Viridiplantae</taxon>
        <taxon>Streptophyta</taxon>
        <taxon>Embryophyta</taxon>
        <taxon>Tracheophyta</taxon>
        <taxon>Spermatophyta</taxon>
        <taxon>Magnoliopsida</taxon>
        <taxon>eudicotyledons</taxon>
        <taxon>Gunneridae</taxon>
        <taxon>Pentapetalae</taxon>
        <taxon>rosids</taxon>
        <taxon>fabids</taxon>
        <taxon>Malpighiales</taxon>
        <taxon>Linaceae</taxon>
        <taxon>Linum</taxon>
    </lineage>
</organism>
<keyword evidence="1" id="KW-1133">Transmembrane helix</keyword>